<name>A0A7Z0VMK2_9GAMM</name>
<keyword evidence="4" id="KW-1185">Reference proteome</keyword>
<dbReference type="CDD" id="cd06587">
    <property type="entry name" value="VOC"/>
    <property type="match status" value="1"/>
</dbReference>
<dbReference type="InterPro" id="IPR004360">
    <property type="entry name" value="Glyas_Fos-R_dOase_dom"/>
</dbReference>
<dbReference type="InterPro" id="IPR018146">
    <property type="entry name" value="Glyoxalase_1_CS"/>
</dbReference>
<dbReference type="RefSeq" id="WP_069123717.1">
    <property type="nucleotide sequence ID" value="NZ_MARB01000008.1"/>
</dbReference>
<gene>
    <name evidence="3" type="ORF">CODIS_16730</name>
</gene>
<accession>A0A7Z0VMK2</accession>
<dbReference type="PANTHER" id="PTHR36113:SF1">
    <property type="entry name" value="GLYOXALASE_BLEOMYCIN RESISTANCE PROTEIN_DIOXYGENASE"/>
    <property type="match status" value="1"/>
</dbReference>
<dbReference type="InterPro" id="IPR051332">
    <property type="entry name" value="Fosfomycin_Res_Enzymes"/>
</dbReference>
<proteinExistence type="predicted"/>
<protein>
    <submittedName>
        <fullName evidence="3">Fosfomycin resistance protein FosB</fullName>
    </submittedName>
</protein>
<dbReference type="AlphaFoldDB" id="A0A7Z0VMK2"/>
<keyword evidence="1" id="KW-0479">Metal-binding</keyword>
<dbReference type="PROSITE" id="PS00934">
    <property type="entry name" value="GLYOXALASE_I_1"/>
    <property type="match status" value="1"/>
</dbReference>
<dbReference type="OrthoDB" id="9804944at2"/>
<evidence type="ECO:0000259" key="2">
    <source>
        <dbReference type="PROSITE" id="PS51819"/>
    </source>
</evidence>
<dbReference type="PROSITE" id="PS51819">
    <property type="entry name" value="VOC"/>
    <property type="match status" value="1"/>
</dbReference>
<evidence type="ECO:0000256" key="1">
    <source>
        <dbReference type="ARBA" id="ARBA00022723"/>
    </source>
</evidence>
<comment type="caution">
    <text evidence="3">The sequence shown here is derived from an EMBL/GenBank/DDBJ whole genome shotgun (WGS) entry which is preliminary data.</text>
</comment>
<dbReference type="GO" id="GO:0004462">
    <property type="term" value="F:lactoylglutathione lyase activity"/>
    <property type="evidence" value="ECO:0007669"/>
    <property type="project" value="InterPro"/>
</dbReference>
<reference evidence="3 4" key="1">
    <citation type="submission" date="2016-06" db="EMBL/GenBank/DDBJ databases">
        <title>Genome sequence of endosymbiont of Candidatus Endolucinida thiodiazotropha.</title>
        <authorList>
            <person name="Poehlein A."/>
            <person name="Koenig S."/>
            <person name="Heiden S.E."/>
            <person name="Thuermer A."/>
            <person name="Voget S."/>
            <person name="Daniel R."/>
            <person name="Markert S."/>
            <person name="Gros O."/>
            <person name="Schweder T."/>
        </authorList>
    </citation>
    <scope>NUCLEOTIDE SEQUENCE [LARGE SCALE GENOMIC DNA]</scope>
    <source>
        <strain evidence="3 4">COS</strain>
    </source>
</reference>
<evidence type="ECO:0000313" key="3">
    <source>
        <dbReference type="EMBL" id="ODJ87904.1"/>
    </source>
</evidence>
<evidence type="ECO:0000313" key="4">
    <source>
        <dbReference type="Proteomes" id="UP000094769"/>
    </source>
</evidence>
<dbReference type="SUPFAM" id="SSF54593">
    <property type="entry name" value="Glyoxalase/Bleomycin resistance protein/Dihydroxybiphenyl dioxygenase"/>
    <property type="match status" value="1"/>
</dbReference>
<dbReference type="GO" id="GO:0046872">
    <property type="term" value="F:metal ion binding"/>
    <property type="evidence" value="ECO:0007669"/>
    <property type="project" value="UniProtKB-KW"/>
</dbReference>
<dbReference type="Gene3D" id="3.10.180.10">
    <property type="entry name" value="2,3-Dihydroxybiphenyl 1,2-Dioxygenase, domain 1"/>
    <property type="match status" value="1"/>
</dbReference>
<dbReference type="Pfam" id="PF00903">
    <property type="entry name" value="Glyoxalase"/>
    <property type="match status" value="1"/>
</dbReference>
<organism evidence="3 4">
    <name type="scientific">Candidatus Thiodiazotropha endolucinida</name>
    <dbReference type="NCBI Taxonomy" id="1655433"/>
    <lineage>
        <taxon>Bacteria</taxon>
        <taxon>Pseudomonadati</taxon>
        <taxon>Pseudomonadota</taxon>
        <taxon>Gammaproteobacteria</taxon>
        <taxon>Chromatiales</taxon>
        <taxon>Sedimenticolaceae</taxon>
        <taxon>Candidatus Thiodiazotropha</taxon>
    </lineage>
</organism>
<feature type="domain" description="VOC" evidence="2">
    <location>
        <begin position="9"/>
        <end position="126"/>
    </location>
</feature>
<dbReference type="Proteomes" id="UP000094769">
    <property type="component" value="Unassembled WGS sequence"/>
</dbReference>
<dbReference type="InterPro" id="IPR037523">
    <property type="entry name" value="VOC_core"/>
</dbReference>
<dbReference type="InterPro" id="IPR029068">
    <property type="entry name" value="Glyas_Bleomycin-R_OHBP_Dase"/>
</dbReference>
<dbReference type="EMBL" id="MARB01000008">
    <property type="protein sequence ID" value="ODJ87904.1"/>
    <property type="molecule type" value="Genomic_DNA"/>
</dbReference>
<sequence length="136" mass="15615">MKQPSQHLGMRHVALNIRDMDASEHFYVELLGMEVEWRPDQDNLYLTSGSDNLALHKAAAEYLDEAAQRLDHIGFFLSDPDQVDAWYDYLLAAGVRMRNAPRTHRDGARSFYCFDPDGTTIQIIYHPPIVENVSSY</sequence>
<dbReference type="PANTHER" id="PTHR36113">
    <property type="entry name" value="LYASE, PUTATIVE-RELATED-RELATED"/>
    <property type="match status" value="1"/>
</dbReference>